<organism evidence="2 3">
    <name type="scientific">Orenia metallireducens</name>
    <dbReference type="NCBI Taxonomy" id="1413210"/>
    <lineage>
        <taxon>Bacteria</taxon>
        <taxon>Bacillati</taxon>
        <taxon>Bacillota</taxon>
        <taxon>Clostridia</taxon>
        <taxon>Halanaerobiales</taxon>
        <taxon>Halobacteroidaceae</taxon>
        <taxon>Orenia</taxon>
    </lineage>
</organism>
<evidence type="ECO:0000256" key="1">
    <source>
        <dbReference type="SAM" id="Phobius"/>
    </source>
</evidence>
<accession>A0A1C0ACZ8</accession>
<keyword evidence="3" id="KW-1185">Reference proteome</keyword>
<dbReference type="EMBL" id="LWDV01000005">
    <property type="protein sequence ID" value="OCL28509.1"/>
    <property type="molecule type" value="Genomic_DNA"/>
</dbReference>
<feature type="transmembrane region" description="Helical" evidence="1">
    <location>
        <begin position="31"/>
        <end position="49"/>
    </location>
</feature>
<reference evidence="3" key="1">
    <citation type="submission" date="2016-07" db="EMBL/GenBank/DDBJ databases">
        <authorList>
            <person name="Florea S."/>
            <person name="Webb J.S."/>
            <person name="Jaromczyk J."/>
            <person name="Schardl C.L."/>
        </authorList>
    </citation>
    <scope>NUCLEOTIDE SEQUENCE [LARGE SCALE GENOMIC DNA]</scope>
    <source>
        <strain evidence="3">Z6</strain>
    </source>
</reference>
<gene>
    <name evidence="2" type="ORF">U472_01070</name>
</gene>
<evidence type="ECO:0000313" key="3">
    <source>
        <dbReference type="Proteomes" id="UP000093514"/>
    </source>
</evidence>
<feature type="transmembrane region" description="Helical" evidence="1">
    <location>
        <begin position="55"/>
        <end position="82"/>
    </location>
</feature>
<reference evidence="2 3" key="2">
    <citation type="submission" date="2016-08" db="EMBL/GenBank/DDBJ databases">
        <title>Orenia metallireducens sp. nov. strain Z6, a Novel Metal-reducing Firmicute from the Deep Subsurface.</title>
        <authorList>
            <person name="Maxim B.I."/>
            <person name="Kenneth K."/>
            <person name="Flynn T.M."/>
            <person name="Oloughlin E.J."/>
            <person name="Locke R.A."/>
            <person name="Weber J.R."/>
            <person name="Egan S.M."/>
            <person name="Mackie R.I."/>
            <person name="Cann I.K."/>
        </authorList>
    </citation>
    <scope>NUCLEOTIDE SEQUENCE [LARGE SCALE GENOMIC DNA]</scope>
    <source>
        <strain evidence="2 3">Z6</strain>
    </source>
</reference>
<dbReference type="Proteomes" id="UP000093514">
    <property type="component" value="Unassembled WGS sequence"/>
</dbReference>
<proteinExistence type="predicted"/>
<sequence length="85" mass="9795">MIATITKLGIFYFASTFLIAKLFQINDYKRIFIPVSWLLTALSIFSFNISNPTEVILYSTVGNLIVFYIPTYIILIVFYLLAKDN</sequence>
<keyword evidence="1" id="KW-0812">Transmembrane</keyword>
<comment type="caution">
    <text evidence="2">The sequence shown here is derived from an EMBL/GenBank/DDBJ whole genome shotgun (WGS) entry which is preliminary data.</text>
</comment>
<keyword evidence="1" id="KW-0472">Membrane</keyword>
<keyword evidence="1" id="KW-1133">Transmembrane helix</keyword>
<evidence type="ECO:0000313" key="2">
    <source>
        <dbReference type="EMBL" id="OCL28509.1"/>
    </source>
</evidence>
<evidence type="ECO:0008006" key="4">
    <source>
        <dbReference type="Google" id="ProtNLM"/>
    </source>
</evidence>
<name>A0A1C0ACZ8_9FIRM</name>
<protein>
    <recommendedName>
        <fullName evidence="4">Spore germination protein</fullName>
    </recommendedName>
</protein>
<dbReference type="AlphaFoldDB" id="A0A1C0ACZ8"/>